<evidence type="ECO:0000259" key="1">
    <source>
        <dbReference type="Pfam" id="PF00582"/>
    </source>
</evidence>
<evidence type="ECO:0000313" key="2">
    <source>
        <dbReference type="EMBL" id="TJZ94240.1"/>
    </source>
</evidence>
<dbReference type="InterPro" id="IPR006016">
    <property type="entry name" value="UspA"/>
</dbReference>
<name>A0A4U0RHP1_9RHOB</name>
<feature type="domain" description="UspA" evidence="1">
    <location>
        <begin position="46"/>
        <end position="186"/>
    </location>
</feature>
<proteinExistence type="predicted"/>
<reference evidence="2 3" key="1">
    <citation type="submission" date="2019-04" db="EMBL/GenBank/DDBJ databases">
        <authorList>
            <person name="Li J."/>
        </authorList>
    </citation>
    <scope>NUCLEOTIDE SEQUENCE [LARGE SCALE GENOMIC DNA]</scope>
    <source>
        <strain evidence="2 3">KCTC 42687</strain>
    </source>
</reference>
<dbReference type="Proteomes" id="UP000309747">
    <property type="component" value="Unassembled WGS sequence"/>
</dbReference>
<evidence type="ECO:0000313" key="3">
    <source>
        <dbReference type="Proteomes" id="UP000309747"/>
    </source>
</evidence>
<dbReference type="SUPFAM" id="SSF52402">
    <property type="entry name" value="Adenine nucleotide alpha hydrolases-like"/>
    <property type="match status" value="1"/>
</dbReference>
<comment type="caution">
    <text evidence="2">The sequence shown here is derived from an EMBL/GenBank/DDBJ whole genome shotgun (WGS) entry which is preliminary data.</text>
</comment>
<dbReference type="OrthoDB" id="9792500at2"/>
<sequence>MHRRRRRRATGSISRPSCCWLWSSGCSVAAKGRGQPPQTPGKGPAMHETVLLPIDLQHPESWEKALPAARALAGDRGVIHLLGIVHDFGSSMVATFLPKGYEQSVLQQMKQSLDAFATKHFPDEARVQIHVGHGHVAETILKAAIRHKADLIVMASDNPDELRSIRVSRDVNAVVRHSPVSVMVVR</sequence>
<dbReference type="Gene3D" id="3.40.50.620">
    <property type="entry name" value="HUPs"/>
    <property type="match status" value="1"/>
</dbReference>
<dbReference type="AlphaFoldDB" id="A0A4U0RHP1"/>
<dbReference type="PROSITE" id="PS51257">
    <property type="entry name" value="PROKAR_LIPOPROTEIN"/>
    <property type="match status" value="1"/>
</dbReference>
<dbReference type="Pfam" id="PF00582">
    <property type="entry name" value="Usp"/>
    <property type="match status" value="1"/>
</dbReference>
<gene>
    <name evidence="2" type="ORF">FA743_02990</name>
</gene>
<dbReference type="EMBL" id="SUNI01000001">
    <property type="protein sequence ID" value="TJZ94240.1"/>
    <property type="molecule type" value="Genomic_DNA"/>
</dbReference>
<keyword evidence="3" id="KW-1185">Reference proteome</keyword>
<organism evidence="2 3">
    <name type="scientific">Paracoccus gahaiensis</name>
    <dbReference type="NCBI Taxonomy" id="1706839"/>
    <lineage>
        <taxon>Bacteria</taxon>
        <taxon>Pseudomonadati</taxon>
        <taxon>Pseudomonadota</taxon>
        <taxon>Alphaproteobacteria</taxon>
        <taxon>Rhodobacterales</taxon>
        <taxon>Paracoccaceae</taxon>
        <taxon>Paracoccus</taxon>
    </lineage>
</organism>
<dbReference type="CDD" id="cd00293">
    <property type="entry name" value="USP-like"/>
    <property type="match status" value="1"/>
</dbReference>
<dbReference type="InterPro" id="IPR014729">
    <property type="entry name" value="Rossmann-like_a/b/a_fold"/>
</dbReference>
<protein>
    <submittedName>
        <fullName evidence="2">Universal stress protein</fullName>
    </submittedName>
</protein>
<accession>A0A4U0RHP1</accession>